<name>E9I458_DAPPU</name>
<feature type="compositionally biased region" description="Polar residues" evidence="1">
    <location>
        <begin position="104"/>
        <end position="118"/>
    </location>
</feature>
<dbReference type="KEGG" id="dpx:DAPPUDRAFT_340418"/>
<gene>
    <name evidence="2" type="ORF">DAPPUDRAFT_340418</name>
</gene>
<dbReference type="EMBL" id="GL734916">
    <property type="protein sequence ID" value="EFX61222.1"/>
    <property type="molecule type" value="Genomic_DNA"/>
</dbReference>
<dbReference type="Proteomes" id="UP000000305">
    <property type="component" value="Unassembled WGS sequence"/>
</dbReference>
<sequence length="289" mass="33280">MTEPSQDLFDPSLVFVEETTDRNAVQEHNEYIGNLVLAALHAKKQIAVITSGEEFNANVAKVSSKDGIFQFEFEQCELDDSVFLQQRVYKATDIVDIREPIPTRWQQEADTTRQMTQPQSPPQASPMEQTQESQDSNKPEQPTQKSVPRTPRHDIDIDYLKLLFGKNKSRIQTGKELIRTLQFPTYFLARFILAFFDIAKVQLPPAMNDVQQEGHVLLHKQIHCQYCMFDFTIIIQAGPNGLERMLHLILDDEKTEDFPPPVEIPWIRMAEVLTGLRRVHEDLQQSGFI</sequence>
<keyword evidence="3" id="KW-1185">Reference proteome</keyword>
<reference evidence="2 3" key="1">
    <citation type="journal article" date="2011" name="Science">
        <title>The ecoresponsive genome of Daphnia pulex.</title>
        <authorList>
            <person name="Colbourne J.K."/>
            <person name="Pfrender M.E."/>
            <person name="Gilbert D."/>
            <person name="Thomas W.K."/>
            <person name="Tucker A."/>
            <person name="Oakley T.H."/>
            <person name="Tokishita S."/>
            <person name="Aerts A."/>
            <person name="Arnold G.J."/>
            <person name="Basu M.K."/>
            <person name="Bauer D.J."/>
            <person name="Caceres C.E."/>
            <person name="Carmel L."/>
            <person name="Casola C."/>
            <person name="Choi J.H."/>
            <person name="Detter J.C."/>
            <person name="Dong Q."/>
            <person name="Dusheyko S."/>
            <person name="Eads B.D."/>
            <person name="Frohlich T."/>
            <person name="Geiler-Samerotte K.A."/>
            <person name="Gerlach D."/>
            <person name="Hatcher P."/>
            <person name="Jogdeo S."/>
            <person name="Krijgsveld J."/>
            <person name="Kriventseva E.V."/>
            <person name="Kultz D."/>
            <person name="Laforsch C."/>
            <person name="Lindquist E."/>
            <person name="Lopez J."/>
            <person name="Manak J.R."/>
            <person name="Muller J."/>
            <person name="Pangilinan J."/>
            <person name="Patwardhan R.P."/>
            <person name="Pitluck S."/>
            <person name="Pritham E.J."/>
            <person name="Rechtsteiner A."/>
            <person name="Rho M."/>
            <person name="Rogozin I.B."/>
            <person name="Sakarya O."/>
            <person name="Salamov A."/>
            <person name="Schaack S."/>
            <person name="Shapiro H."/>
            <person name="Shiga Y."/>
            <person name="Skalitzky C."/>
            <person name="Smith Z."/>
            <person name="Souvorov A."/>
            <person name="Sung W."/>
            <person name="Tang Z."/>
            <person name="Tsuchiya D."/>
            <person name="Tu H."/>
            <person name="Vos H."/>
            <person name="Wang M."/>
            <person name="Wolf Y.I."/>
            <person name="Yamagata H."/>
            <person name="Yamada T."/>
            <person name="Ye Y."/>
            <person name="Shaw J.R."/>
            <person name="Andrews J."/>
            <person name="Crease T.J."/>
            <person name="Tang H."/>
            <person name="Lucas S.M."/>
            <person name="Robertson H.M."/>
            <person name="Bork P."/>
            <person name="Koonin E.V."/>
            <person name="Zdobnov E.M."/>
            <person name="Grigoriev I.V."/>
            <person name="Lynch M."/>
            <person name="Boore J.L."/>
        </authorList>
    </citation>
    <scope>NUCLEOTIDE SEQUENCE [LARGE SCALE GENOMIC DNA]</scope>
</reference>
<feature type="region of interest" description="Disordered" evidence="1">
    <location>
        <begin position="101"/>
        <end position="151"/>
    </location>
</feature>
<dbReference type="AlphaFoldDB" id="E9I458"/>
<accession>E9I458</accession>
<protein>
    <submittedName>
        <fullName evidence="2">Uncharacterized protein</fullName>
    </submittedName>
</protein>
<dbReference type="HOGENOM" id="CLU_963981_0_0_1"/>
<evidence type="ECO:0000313" key="3">
    <source>
        <dbReference type="Proteomes" id="UP000000305"/>
    </source>
</evidence>
<evidence type="ECO:0000313" key="2">
    <source>
        <dbReference type="EMBL" id="EFX61222.1"/>
    </source>
</evidence>
<dbReference type="InParanoid" id="E9I458"/>
<organism evidence="2 3">
    <name type="scientific">Daphnia pulex</name>
    <name type="common">Water flea</name>
    <dbReference type="NCBI Taxonomy" id="6669"/>
    <lineage>
        <taxon>Eukaryota</taxon>
        <taxon>Metazoa</taxon>
        <taxon>Ecdysozoa</taxon>
        <taxon>Arthropoda</taxon>
        <taxon>Crustacea</taxon>
        <taxon>Branchiopoda</taxon>
        <taxon>Diplostraca</taxon>
        <taxon>Cladocera</taxon>
        <taxon>Anomopoda</taxon>
        <taxon>Daphniidae</taxon>
        <taxon>Daphnia</taxon>
    </lineage>
</organism>
<evidence type="ECO:0000256" key="1">
    <source>
        <dbReference type="SAM" id="MobiDB-lite"/>
    </source>
</evidence>
<proteinExistence type="predicted"/>
<feature type="compositionally biased region" description="Polar residues" evidence="1">
    <location>
        <begin position="126"/>
        <end position="147"/>
    </location>
</feature>